<gene>
    <name evidence="3" type="ORF">ACE3NQ_19230</name>
</gene>
<keyword evidence="4" id="KW-1185">Reference proteome</keyword>
<evidence type="ECO:0000256" key="2">
    <source>
        <dbReference type="SAM" id="SignalP"/>
    </source>
</evidence>
<dbReference type="RefSeq" id="WP_375526792.1">
    <property type="nucleotide sequence ID" value="NZ_JBHILM010000022.1"/>
</dbReference>
<protein>
    <submittedName>
        <fullName evidence="3">Uncharacterized protein</fullName>
    </submittedName>
</protein>
<keyword evidence="2" id="KW-0732">Signal</keyword>
<keyword evidence="1" id="KW-1133">Transmembrane helix</keyword>
<feature type="transmembrane region" description="Helical" evidence="1">
    <location>
        <begin position="58"/>
        <end position="76"/>
    </location>
</feature>
<evidence type="ECO:0000313" key="4">
    <source>
        <dbReference type="Proteomes" id="UP001580407"/>
    </source>
</evidence>
<name>A0ABV5BBH4_9BACL</name>
<feature type="signal peptide" evidence="2">
    <location>
        <begin position="1"/>
        <end position="19"/>
    </location>
</feature>
<keyword evidence="1" id="KW-0472">Membrane</keyword>
<keyword evidence="1" id="KW-0812">Transmembrane</keyword>
<evidence type="ECO:0000313" key="3">
    <source>
        <dbReference type="EMBL" id="MFB5683054.1"/>
    </source>
</evidence>
<dbReference type="EMBL" id="JBHILM010000022">
    <property type="protein sequence ID" value="MFB5683054.1"/>
    <property type="molecule type" value="Genomic_DNA"/>
</dbReference>
<accession>A0ABV5BBH4</accession>
<proteinExistence type="predicted"/>
<organism evidence="3 4">
    <name type="scientific">Paenibacillus terreus</name>
    <dbReference type="NCBI Taxonomy" id="1387834"/>
    <lineage>
        <taxon>Bacteria</taxon>
        <taxon>Bacillati</taxon>
        <taxon>Bacillota</taxon>
        <taxon>Bacilli</taxon>
        <taxon>Bacillales</taxon>
        <taxon>Paenibacillaceae</taxon>
        <taxon>Paenibacillus</taxon>
    </lineage>
</organism>
<feature type="chain" id="PRO_5045533243" evidence="2">
    <location>
        <begin position="20"/>
        <end position="77"/>
    </location>
</feature>
<reference evidence="3 4" key="1">
    <citation type="submission" date="2024-09" db="EMBL/GenBank/DDBJ databases">
        <authorList>
            <person name="Ruan L."/>
        </authorList>
    </citation>
    <scope>NUCLEOTIDE SEQUENCE [LARGE SCALE GENOMIC DNA]</scope>
    <source>
        <strain evidence="3 4">D33</strain>
    </source>
</reference>
<comment type="caution">
    <text evidence="3">The sequence shown here is derived from an EMBL/GenBank/DDBJ whole genome shotgun (WGS) entry which is preliminary data.</text>
</comment>
<evidence type="ECO:0000256" key="1">
    <source>
        <dbReference type="SAM" id="Phobius"/>
    </source>
</evidence>
<sequence length="77" mass="8703">MFFKLSFFWSTLLRVVAFAAGLANPYFNTPWKIGVFILVCITGILDSDSEGRPKWLNVSVAFILGLLVSYIIYPIIK</sequence>
<dbReference type="Proteomes" id="UP001580407">
    <property type="component" value="Unassembled WGS sequence"/>
</dbReference>